<sequence length="280" mass="30243">MGGYDRGLHRRRRRPRSLRILAVVLVGAALAAGGYAARHPDLLDRVDVRRTVQAAAPTPPDARPAPTTVPTPVPAAGRVVPGIVYPTRGGGTFRTADTVGAVAGRSGELLRYRVAVEDGIRNVDVERFASEVAATLADRRGWTGDGRWRLQRVGRDDRADFTVLLTTPVTRGRLCGDPSDTYTSCRNGDRVVINVARWVYGVPHVADLSRYREYLLNHEVGHRLGRGHELCPRAGGPAPVMVQQTLGLHGCTPNPWPIVGAEPLTGPPGQYDDPVPAGDR</sequence>
<reference evidence="3 4" key="1">
    <citation type="submission" date="2018-05" db="EMBL/GenBank/DDBJ databases">
        <title>Micromonospora from Atacama Desert.</title>
        <authorList>
            <person name="Carro L."/>
            <person name="Goodfellow M."/>
            <person name="Klenk H.-P."/>
        </authorList>
    </citation>
    <scope>NUCLEOTIDE SEQUENCE [LARGE SCALE GENOMIC DNA]</scope>
    <source>
        <strain evidence="3 4">LB41</strain>
    </source>
</reference>
<dbReference type="RefSeq" id="WP_051611270.1">
    <property type="nucleotide sequence ID" value="NZ_CBDRIC010000007.1"/>
</dbReference>
<protein>
    <submittedName>
        <fullName evidence="3">DUF3152 domain-containing protein</fullName>
    </submittedName>
</protein>
<keyword evidence="4" id="KW-1185">Reference proteome</keyword>
<comment type="caution">
    <text evidence="3">The sequence shown here is derived from an EMBL/GenBank/DDBJ whole genome shotgun (WGS) entry which is preliminary data.</text>
</comment>
<evidence type="ECO:0000313" key="4">
    <source>
        <dbReference type="Proteomes" id="UP000274694"/>
    </source>
</evidence>
<evidence type="ECO:0000256" key="1">
    <source>
        <dbReference type="SAM" id="MobiDB-lite"/>
    </source>
</evidence>
<feature type="domain" description="DUF3152" evidence="2">
    <location>
        <begin position="81"/>
        <end position="248"/>
    </location>
</feature>
<dbReference type="Pfam" id="PF11350">
    <property type="entry name" value="DUF3152"/>
    <property type="match status" value="1"/>
</dbReference>
<dbReference type="Proteomes" id="UP000274694">
    <property type="component" value="Unassembled WGS sequence"/>
</dbReference>
<feature type="region of interest" description="Disordered" evidence="1">
    <location>
        <begin position="54"/>
        <end position="74"/>
    </location>
</feature>
<evidence type="ECO:0000259" key="2">
    <source>
        <dbReference type="Pfam" id="PF11350"/>
    </source>
</evidence>
<feature type="compositionally biased region" description="Pro residues" evidence="1">
    <location>
        <begin position="57"/>
        <end position="73"/>
    </location>
</feature>
<feature type="region of interest" description="Disordered" evidence="1">
    <location>
        <begin position="260"/>
        <end position="280"/>
    </location>
</feature>
<organism evidence="3 4">
    <name type="scientific">Micromonospora chalcea</name>
    <dbReference type="NCBI Taxonomy" id="1874"/>
    <lineage>
        <taxon>Bacteria</taxon>
        <taxon>Bacillati</taxon>
        <taxon>Actinomycetota</taxon>
        <taxon>Actinomycetes</taxon>
        <taxon>Micromonosporales</taxon>
        <taxon>Micromonosporaceae</taxon>
        <taxon>Micromonospora</taxon>
    </lineage>
</organism>
<gene>
    <name evidence="3" type="ORF">DLJ60_13245</name>
</gene>
<dbReference type="InterPro" id="IPR022603">
    <property type="entry name" value="DUF3152"/>
</dbReference>
<proteinExistence type="predicted"/>
<dbReference type="SUPFAM" id="SSF55486">
    <property type="entry name" value="Metalloproteases ('zincins'), catalytic domain"/>
    <property type="match status" value="1"/>
</dbReference>
<name>A0ABX9Y418_MICCH</name>
<dbReference type="EMBL" id="QGTA01000179">
    <property type="protein sequence ID" value="RQW92948.1"/>
    <property type="molecule type" value="Genomic_DNA"/>
</dbReference>
<evidence type="ECO:0000313" key="3">
    <source>
        <dbReference type="EMBL" id="RQW92948.1"/>
    </source>
</evidence>
<accession>A0ABX9Y418</accession>